<evidence type="ECO:0000313" key="4">
    <source>
        <dbReference type="Proteomes" id="UP000238081"/>
    </source>
</evidence>
<dbReference type="PANTHER" id="PTHR34978">
    <property type="entry name" value="POSSIBLE SENSOR-TRANSDUCER PROTEIN BLAR"/>
    <property type="match status" value="1"/>
</dbReference>
<dbReference type="Gene3D" id="3.30.2010.10">
    <property type="entry name" value="Metalloproteases ('zincins'), catalytic domain"/>
    <property type="match status" value="1"/>
</dbReference>
<proteinExistence type="predicted"/>
<dbReference type="EMBL" id="LRDH01000151">
    <property type="protein sequence ID" value="PPV12275.1"/>
    <property type="molecule type" value="Genomic_DNA"/>
</dbReference>
<feature type="transmembrane region" description="Helical" evidence="1">
    <location>
        <begin position="6"/>
        <end position="28"/>
    </location>
</feature>
<reference evidence="3 4" key="1">
    <citation type="submission" date="2016-01" db="EMBL/GenBank/DDBJ databases">
        <title>Characterization of the Clostridium difficile lineages that are prevalent in Hong Kong and China.</title>
        <authorList>
            <person name="Kwok J.S.-L."/>
            <person name="Lam W.-Y."/>
            <person name="Ip M."/>
            <person name="Chan T.-F."/>
            <person name="Hawkey P.M."/>
            <person name="Tsui S.K.-W."/>
        </authorList>
    </citation>
    <scope>NUCLEOTIDE SEQUENCE [LARGE SCALE GENOMIC DNA]</scope>
    <source>
        <strain evidence="3 4">300064</strain>
    </source>
</reference>
<keyword evidence="1" id="KW-1133">Transmembrane helix</keyword>
<dbReference type="Proteomes" id="UP000238081">
    <property type="component" value="Unassembled WGS sequence"/>
</dbReference>
<evidence type="ECO:0000313" key="3">
    <source>
        <dbReference type="EMBL" id="PPV12275.1"/>
    </source>
</evidence>
<dbReference type="CDD" id="cd07341">
    <property type="entry name" value="M56_BlaR1_MecR1_like"/>
    <property type="match status" value="1"/>
</dbReference>
<feature type="domain" description="Peptidase M56" evidence="2">
    <location>
        <begin position="10"/>
        <end position="324"/>
    </location>
</feature>
<dbReference type="Pfam" id="PF05569">
    <property type="entry name" value="Peptidase_M56"/>
    <property type="match status" value="1"/>
</dbReference>
<dbReference type="InterPro" id="IPR052173">
    <property type="entry name" value="Beta-lactam_resp_regulator"/>
</dbReference>
<evidence type="ECO:0000259" key="2">
    <source>
        <dbReference type="Pfam" id="PF05569"/>
    </source>
</evidence>
<feature type="transmembrane region" description="Helical" evidence="1">
    <location>
        <begin position="134"/>
        <end position="155"/>
    </location>
</feature>
<feature type="transmembrane region" description="Helical" evidence="1">
    <location>
        <begin position="238"/>
        <end position="261"/>
    </location>
</feature>
<evidence type="ECO:0000256" key="1">
    <source>
        <dbReference type="SAM" id="Phobius"/>
    </source>
</evidence>
<dbReference type="InterPro" id="IPR008756">
    <property type="entry name" value="Peptidase_M56"/>
</dbReference>
<dbReference type="AlphaFoldDB" id="A0A2S7F670"/>
<gene>
    <name evidence="3" type="ORF">AWN73_05450</name>
</gene>
<comment type="caution">
    <text evidence="3">The sequence shown here is derived from an EMBL/GenBank/DDBJ whole genome shotgun (WGS) entry which is preliminary data.</text>
</comment>
<dbReference type="RefSeq" id="WP_043664999.1">
    <property type="nucleotide sequence ID" value="NZ_JSEG01000014.1"/>
</dbReference>
<organism evidence="3 4">
    <name type="scientific">Clostridium butyricum</name>
    <dbReference type="NCBI Taxonomy" id="1492"/>
    <lineage>
        <taxon>Bacteria</taxon>
        <taxon>Bacillati</taxon>
        <taxon>Bacillota</taxon>
        <taxon>Clostridia</taxon>
        <taxon>Eubacteriales</taxon>
        <taxon>Clostridiaceae</taxon>
        <taxon>Clostridium</taxon>
    </lineage>
</organism>
<dbReference type="PANTHER" id="PTHR34978:SF3">
    <property type="entry name" value="SLR0241 PROTEIN"/>
    <property type="match status" value="1"/>
</dbReference>
<sequence>MRFLEQIFLIVFQTSLTAGIIILIIFAILKLFNNNLNIRVKYLLMSLILIRLIVPVTTQTNIKVNISEVLKTIQGNNQNKLSDKYTSNSKLKNNDTEMINKEPITIDYNQLNVENDQAQNQINDILKNIVDAGAIIWCVGLGILTCMLMIVLIKFKSESNNMERIKDGNIIKILNKLKRNINLKSNINLYICDEKKSPCILGFIRPKIYLPHYVLELDEDMISHILLHELMHYKRKDLYLNFICWIILLLHWFNPLVWIALKKLKTYREYGCDCFVLQILGEEKNVDYGMTIINLSKIVTNKRSIQLGLGFERNNLIKGRIEMIKSFKNDSYKISAKAALGCLVAAVVVCTNGITVNALDVNSVSSNNAYNQTSIENRHEFLVDSTVKSYDDLNKVRDILGFEFKLPDYSLGYGALDSIYQVIKISDDSNVIDAHFRDGDSNKNLTLEIFKDDPVEALSKIYESHNRFGRSNSKIEASKEQMNVGSVYGNSITLKITTPERTIDNQIVPESIDEGKYFVWENDGIFYAIPYANRYEINGQVKQDNKFENEELDRIASSLKNIDEIKDVDYLSVVPQELSTETGIMNIYDKDDVKKAEEILGFNPKMPLTVNSINIQDSMVGITSDSDVENNNINYELNNFYKDGKNMMTFSQSKHDTFDRYATAKDKGYIYVNEININTEKIYIDGNEVYRDMEKDVDQENSKETISVGYFWQKDGIYYALTIFNTDGYHDEIAKEFINSKTID</sequence>
<accession>A0A2S7F670</accession>
<name>A0A2S7F670_CLOBU</name>
<keyword evidence="1" id="KW-0812">Transmembrane</keyword>
<keyword evidence="1" id="KW-0472">Membrane</keyword>
<protein>
    <submittedName>
        <fullName evidence="3">Transcriptional regulator</fullName>
    </submittedName>
</protein>